<proteinExistence type="predicted"/>
<dbReference type="AlphaFoldDB" id="A0A1K0IVY3"/>
<gene>
    <name evidence="1" type="ORF">CNECB9_3760002</name>
</gene>
<accession>A0A1K0IVY3</accession>
<evidence type="ECO:0000313" key="1">
    <source>
        <dbReference type="EMBL" id="SCU77281.1"/>
    </source>
</evidence>
<organism evidence="1">
    <name type="scientific">Cupriavidus necator</name>
    <name type="common">Alcaligenes eutrophus</name>
    <name type="synonym">Ralstonia eutropha</name>
    <dbReference type="NCBI Taxonomy" id="106590"/>
    <lineage>
        <taxon>Bacteria</taxon>
        <taxon>Pseudomonadati</taxon>
        <taxon>Pseudomonadota</taxon>
        <taxon>Betaproteobacteria</taxon>
        <taxon>Burkholderiales</taxon>
        <taxon>Burkholderiaceae</taxon>
        <taxon>Cupriavidus</taxon>
    </lineage>
</organism>
<name>A0A1K0IVY3_CUPNE</name>
<dbReference type="EMBL" id="FMSH01000308">
    <property type="protein sequence ID" value="SCU77281.1"/>
    <property type="molecule type" value="Genomic_DNA"/>
</dbReference>
<protein>
    <submittedName>
        <fullName evidence="1">Uncharacterized protein</fullName>
    </submittedName>
</protein>
<reference evidence="1" key="1">
    <citation type="submission" date="2016-09" db="EMBL/GenBank/DDBJ databases">
        <authorList>
            <person name="Capua I."/>
            <person name="De Benedictis P."/>
            <person name="Joannis T."/>
            <person name="Lombin L.H."/>
            <person name="Cattoli G."/>
        </authorList>
    </citation>
    <scope>NUCLEOTIDE SEQUENCE</scope>
    <source>
        <strain evidence="1">B9</strain>
    </source>
</reference>
<sequence length="123" mass="13232">MEDHIIGAGIASYPAGLHLRVHLYQSNLRPALSLVCADDHEPYADLTTNVPQEPLANDEVLVASWNLPEDVLEALLVTGCFMPIRTFATGHAHGPVWKIQSAELLAWIADARADAGAQVPATV</sequence>
<dbReference type="RefSeq" id="WP_340526877.1">
    <property type="nucleotide sequence ID" value="NZ_FMSH01000308.1"/>
</dbReference>